<feature type="transmembrane region" description="Helical" evidence="1">
    <location>
        <begin position="99"/>
        <end position="116"/>
    </location>
</feature>
<dbReference type="EMBL" id="BAABKN010000019">
    <property type="protein sequence ID" value="GAA4743011.1"/>
    <property type="molecule type" value="Genomic_DNA"/>
</dbReference>
<evidence type="ECO:0008006" key="4">
    <source>
        <dbReference type="Google" id="ProtNLM"/>
    </source>
</evidence>
<reference evidence="3" key="1">
    <citation type="journal article" date="2019" name="Int. J. Syst. Evol. Microbiol.">
        <title>The Global Catalogue of Microorganisms (GCM) 10K type strain sequencing project: providing services to taxonomists for standard genome sequencing and annotation.</title>
        <authorList>
            <consortium name="The Broad Institute Genomics Platform"/>
            <consortium name="The Broad Institute Genome Sequencing Center for Infectious Disease"/>
            <person name="Wu L."/>
            <person name="Ma J."/>
        </authorList>
    </citation>
    <scope>NUCLEOTIDE SEQUENCE [LARGE SCALE GENOMIC DNA]</scope>
    <source>
        <strain evidence="3">JCM 18532</strain>
    </source>
</reference>
<keyword evidence="1" id="KW-0472">Membrane</keyword>
<proteinExistence type="predicted"/>
<protein>
    <recommendedName>
        <fullName evidence="4">DUF1097 domain-containing protein</fullName>
    </recommendedName>
</protein>
<feature type="transmembrane region" description="Helical" evidence="1">
    <location>
        <begin position="43"/>
        <end position="61"/>
    </location>
</feature>
<dbReference type="InterPro" id="IPR009476">
    <property type="entry name" value="DUF1097"/>
</dbReference>
<accession>A0ABP8YY56</accession>
<gene>
    <name evidence="2" type="ORF">GCM10023350_29650</name>
</gene>
<dbReference type="Pfam" id="PF06496">
    <property type="entry name" value="DUF1097"/>
    <property type="match status" value="1"/>
</dbReference>
<evidence type="ECO:0000313" key="3">
    <source>
        <dbReference type="Proteomes" id="UP001499882"/>
    </source>
</evidence>
<organism evidence="2 3">
    <name type="scientific">Nocardioides endophyticus</name>
    <dbReference type="NCBI Taxonomy" id="1353775"/>
    <lineage>
        <taxon>Bacteria</taxon>
        <taxon>Bacillati</taxon>
        <taxon>Actinomycetota</taxon>
        <taxon>Actinomycetes</taxon>
        <taxon>Propionibacteriales</taxon>
        <taxon>Nocardioidaceae</taxon>
        <taxon>Nocardioides</taxon>
    </lineage>
</organism>
<feature type="transmembrane region" description="Helical" evidence="1">
    <location>
        <begin position="68"/>
        <end position="87"/>
    </location>
</feature>
<keyword evidence="3" id="KW-1185">Reference proteome</keyword>
<keyword evidence="1" id="KW-0812">Transmembrane</keyword>
<evidence type="ECO:0000256" key="1">
    <source>
        <dbReference type="SAM" id="Phobius"/>
    </source>
</evidence>
<dbReference type="Proteomes" id="UP001499882">
    <property type="component" value="Unassembled WGS sequence"/>
</dbReference>
<evidence type="ECO:0000313" key="2">
    <source>
        <dbReference type="EMBL" id="GAA4743011.1"/>
    </source>
</evidence>
<keyword evidence="1" id="KW-1133">Transmembrane helix</keyword>
<comment type="caution">
    <text evidence="2">The sequence shown here is derived from an EMBL/GenBank/DDBJ whole genome shotgun (WGS) entry which is preliminary data.</text>
</comment>
<feature type="transmembrane region" description="Helical" evidence="1">
    <location>
        <begin position="123"/>
        <end position="141"/>
    </location>
</feature>
<feature type="transmembrane region" description="Helical" evidence="1">
    <location>
        <begin position="182"/>
        <end position="204"/>
    </location>
</feature>
<sequence>MRAALPLAIVVGVIAYAWTHFAFNFTFHWFTAGDLGNGLELPRNFQLIVPAGFVGWGFFFAAGADNRAIVKVATGVLSGGLAALATIALSSTTADFPDFWGIALWVGVFSVPLVLLGAFDEWLSVPASFGAFASVFFYWIATGLDFWFPSGGGGPNTVAALADPTTAGTGAFGGVISMPYGWMWFSISVSMLCGILLGVASVRLTGLVTGLFGRGDQAIVDGDGSAQPQRV</sequence>
<name>A0ABP8YY56_9ACTN</name>